<dbReference type="Proteomes" id="UP001172101">
    <property type="component" value="Unassembled WGS sequence"/>
</dbReference>
<dbReference type="GeneID" id="85323471"/>
<feature type="compositionally biased region" description="Polar residues" evidence="1">
    <location>
        <begin position="108"/>
        <end position="124"/>
    </location>
</feature>
<gene>
    <name evidence="2" type="ORF">B0T26DRAFT_678254</name>
</gene>
<sequence length="131" mass="14140">MTLEPGILGAKYKLTRNSAKYASATDNLDISHTRLAWTSSPSYLLASIRKAAIEALQGQAGLTEEVLQRIAARLEDSDSDVRQATIGALQGQAGLPEEVLQSHPPLSHNRNSTKSSTGYPSASSPFYKRLK</sequence>
<dbReference type="InterPro" id="IPR011989">
    <property type="entry name" value="ARM-like"/>
</dbReference>
<proteinExistence type="predicted"/>
<feature type="region of interest" description="Disordered" evidence="1">
    <location>
        <begin position="87"/>
        <end position="131"/>
    </location>
</feature>
<protein>
    <recommendedName>
        <fullName evidence="4">HEAT repeat domain-containing protein</fullName>
    </recommendedName>
</protein>
<dbReference type="Gene3D" id="1.25.10.10">
    <property type="entry name" value="Leucine-rich Repeat Variant"/>
    <property type="match status" value="1"/>
</dbReference>
<evidence type="ECO:0000313" key="2">
    <source>
        <dbReference type="EMBL" id="KAK0713982.1"/>
    </source>
</evidence>
<dbReference type="AlphaFoldDB" id="A0AA40ADL9"/>
<accession>A0AA40ADL9</accession>
<dbReference type="EMBL" id="JAUIRO010000005">
    <property type="protein sequence ID" value="KAK0713982.1"/>
    <property type="molecule type" value="Genomic_DNA"/>
</dbReference>
<evidence type="ECO:0000313" key="3">
    <source>
        <dbReference type="Proteomes" id="UP001172101"/>
    </source>
</evidence>
<keyword evidence="3" id="KW-1185">Reference proteome</keyword>
<organism evidence="2 3">
    <name type="scientific">Lasiosphaeria miniovina</name>
    <dbReference type="NCBI Taxonomy" id="1954250"/>
    <lineage>
        <taxon>Eukaryota</taxon>
        <taxon>Fungi</taxon>
        <taxon>Dikarya</taxon>
        <taxon>Ascomycota</taxon>
        <taxon>Pezizomycotina</taxon>
        <taxon>Sordariomycetes</taxon>
        <taxon>Sordariomycetidae</taxon>
        <taxon>Sordariales</taxon>
        <taxon>Lasiosphaeriaceae</taxon>
        <taxon>Lasiosphaeria</taxon>
    </lineage>
</organism>
<dbReference type="RefSeq" id="XP_060295304.1">
    <property type="nucleotide sequence ID" value="XM_060440201.1"/>
</dbReference>
<comment type="caution">
    <text evidence="2">The sequence shown here is derived from an EMBL/GenBank/DDBJ whole genome shotgun (WGS) entry which is preliminary data.</text>
</comment>
<name>A0AA40ADL9_9PEZI</name>
<dbReference type="InterPro" id="IPR016024">
    <property type="entry name" value="ARM-type_fold"/>
</dbReference>
<evidence type="ECO:0000256" key="1">
    <source>
        <dbReference type="SAM" id="MobiDB-lite"/>
    </source>
</evidence>
<evidence type="ECO:0008006" key="4">
    <source>
        <dbReference type="Google" id="ProtNLM"/>
    </source>
</evidence>
<reference evidence="2" key="1">
    <citation type="submission" date="2023-06" db="EMBL/GenBank/DDBJ databases">
        <title>Genome-scale phylogeny and comparative genomics of the fungal order Sordariales.</title>
        <authorList>
            <consortium name="Lawrence Berkeley National Laboratory"/>
            <person name="Hensen N."/>
            <person name="Bonometti L."/>
            <person name="Westerberg I."/>
            <person name="Brannstrom I.O."/>
            <person name="Guillou S."/>
            <person name="Cros-Aarteil S."/>
            <person name="Calhoun S."/>
            <person name="Haridas S."/>
            <person name="Kuo A."/>
            <person name="Mondo S."/>
            <person name="Pangilinan J."/>
            <person name="Riley R."/>
            <person name="LaButti K."/>
            <person name="Andreopoulos B."/>
            <person name="Lipzen A."/>
            <person name="Chen C."/>
            <person name="Yanf M."/>
            <person name="Daum C."/>
            <person name="Ng V."/>
            <person name="Clum A."/>
            <person name="Steindorff A."/>
            <person name="Ohm R."/>
            <person name="Martin F."/>
            <person name="Silar P."/>
            <person name="Natvig D."/>
            <person name="Lalanne C."/>
            <person name="Gautier V."/>
            <person name="Ament-velasquez S.L."/>
            <person name="Kruys A."/>
            <person name="Hutchinson M.I."/>
            <person name="Powell A.J."/>
            <person name="Barry K."/>
            <person name="Miller A.N."/>
            <person name="Grigoriev I.V."/>
            <person name="Debuchy R."/>
            <person name="Gladieux P."/>
            <person name="Thoren M.H."/>
            <person name="Johannesson H."/>
        </authorList>
    </citation>
    <scope>NUCLEOTIDE SEQUENCE</scope>
    <source>
        <strain evidence="2">SMH2392-1A</strain>
    </source>
</reference>
<dbReference type="SUPFAM" id="SSF48371">
    <property type="entry name" value="ARM repeat"/>
    <property type="match status" value="1"/>
</dbReference>